<reference evidence="4 5" key="1">
    <citation type="submission" date="2017-09" db="EMBL/GenBank/DDBJ databases">
        <title>Depth-based differentiation of microbial function through sediment-hosted aquifers and enrichment of novel symbionts in the deep terrestrial subsurface.</title>
        <authorList>
            <person name="Probst A.J."/>
            <person name="Ladd B."/>
            <person name="Jarett J.K."/>
            <person name="Geller-Mcgrath D.E."/>
            <person name="Sieber C.M."/>
            <person name="Emerson J.B."/>
            <person name="Anantharaman K."/>
            <person name="Thomas B.C."/>
            <person name="Malmstrom R."/>
            <person name="Stieglmeier M."/>
            <person name="Klingl A."/>
            <person name="Woyke T."/>
            <person name="Ryan C.M."/>
            <person name="Banfield J.F."/>
        </authorList>
    </citation>
    <scope>NUCLEOTIDE SEQUENCE [LARGE SCALE GENOMIC DNA]</scope>
    <source>
        <strain evidence="4">CG23_combo_of_CG06-09_8_20_14_all_41_10</strain>
    </source>
</reference>
<dbReference type="SUPFAM" id="SSF88713">
    <property type="entry name" value="Glycoside hydrolase/deacetylase"/>
    <property type="match status" value="1"/>
</dbReference>
<dbReference type="InterPro" id="IPR011330">
    <property type="entry name" value="Glyco_hydro/deAcase_b/a-brl"/>
</dbReference>
<dbReference type="CDD" id="cd10918">
    <property type="entry name" value="CE4_NodB_like_5s_6s"/>
    <property type="match status" value="1"/>
</dbReference>
<evidence type="ECO:0000313" key="4">
    <source>
        <dbReference type="EMBL" id="PIP18969.1"/>
    </source>
</evidence>
<dbReference type="GO" id="GO:0005576">
    <property type="term" value="C:extracellular region"/>
    <property type="evidence" value="ECO:0007669"/>
    <property type="project" value="UniProtKB-SubCell"/>
</dbReference>
<evidence type="ECO:0000313" key="5">
    <source>
        <dbReference type="Proteomes" id="UP000231292"/>
    </source>
</evidence>
<name>A0A2G9YI78_9BACT</name>
<comment type="subcellular location">
    <subcellularLocation>
        <location evidence="1">Secreted</location>
    </subcellularLocation>
</comment>
<dbReference type="GO" id="GO:0005975">
    <property type="term" value="P:carbohydrate metabolic process"/>
    <property type="evidence" value="ECO:0007669"/>
    <property type="project" value="InterPro"/>
</dbReference>
<dbReference type="Proteomes" id="UP000231292">
    <property type="component" value="Unassembled WGS sequence"/>
</dbReference>
<evidence type="ECO:0000256" key="2">
    <source>
        <dbReference type="ARBA" id="ARBA00022729"/>
    </source>
</evidence>
<dbReference type="Gene3D" id="3.20.20.370">
    <property type="entry name" value="Glycoside hydrolase/deacetylase"/>
    <property type="match status" value="1"/>
</dbReference>
<accession>A0A2G9YI78</accession>
<dbReference type="PANTHER" id="PTHR34216">
    <property type="match status" value="1"/>
</dbReference>
<protein>
    <submittedName>
        <fullName evidence="4">Polysaccharide deacetylase</fullName>
    </submittedName>
</protein>
<comment type="caution">
    <text evidence="4">The sequence shown here is derived from an EMBL/GenBank/DDBJ whole genome shotgun (WGS) entry which is preliminary data.</text>
</comment>
<dbReference type="PANTHER" id="PTHR34216:SF3">
    <property type="entry name" value="POLY-BETA-1,6-N-ACETYL-D-GLUCOSAMINE N-DEACETYLASE"/>
    <property type="match status" value="1"/>
</dbReference>
<dbReference type="InterPro" id="IPR051398">
    <property type="entry name" value="Polysacch_Deacetylase"/>
</dbReference>
<dbReference type="InterPro" id="IPR002509">
    <property type="entry name" value="NODB_dom"/>
</dbReference>
<dbReference type="AlphaFoldDB" id="A0A2G9YI78"/>
<dbReference type="GO" id="GO:0016810">
    <property type="term" value="F:hydrolase activity, acting on carbon-nitrogen (but not peptide) bonds"/>
    <property type="evidence" value="ECO:0007669"/>
    <property type="project" value="InterPro"/>
</dbReference>
<dbReference type="PROSITE" id="PS51677">
    <property type="entry name" value="NODB"/>
    <property type="match status" value="1"/>
</dbReference>
<gene>
    <name evidence="4" type="ORF">COX41_05420</name>
</gene>
<organism evidence="4 5">
    <name type="scientific">Candidatus Sherwoodlollariibacterium unditelluris</name>
    <dbReference type="NCBI Taxonomy" id="1974757"/>
    <lineage>
        <taxon>Bacteria</taxon>
        <taxon>Pseudomonadati</taxon>
        <taxon>Candidatus Omnitrophota</taxon>
        <taxon>Candidatus Sherwoodlollariibacterium</taxon>
    </lineage>
</organism>
<sequence>MRKVFLSLFAGIILLGAFYFFWLSPRYTSPILVYHDFGYEKSGSFVSPENFNRQMEYIKKKGFEVITLDELVKSIKDKRRLKRNKVVIPFDDGYRDNFEYAYPVLKKFGFPATIFLITDLIGTEKEYLSWDEVRVMSKDRISFGGHTRTHLYLGDVKDDKVLIEEIAGSKKAIEQKIGVTADYFCYPFGGFNKRAKEVVIDAGYKGACTTNRGFARFNSDVYELKRIKVTNSDTTNSFSFWAKLSGYYNLFRSRKNPY</sequence>
<keyword evidence="2" id="KW-0732">Signal</keyword>
<feature type="domain" description="NodB homology" evidence="3">
    <location>
        <begin position="84"/>
        <end position="258"/>
    </location>
</feature>
<evidence type="ECO:0000259" key="3">
    <source>
        <dbReference type="PROSITE" id="PS51677"/>
    </source>
</evidence>
<proteinExistence type="predicted"/>
<dbReference type="Pfam" id="PF01522">
    <property type="entry name" value="Polysacc_deac_1"/>
    <property type="match status" value="1"/>
</dbReference>
<dbReference type="EMBL" id="PCRK01000136">
    <property type="protein sequence ID" value="PIP18969.1"/>
    <property type="molecule type" value="Genomic_DNA"/>
</dbReference>
<evidence type="ECO:0000256" key="1">
    <source>
        <dbReference type="ARBA" id="ARBA00004613"/>
    </source>
</evidence>